<gene>
    <name evidence="8" type="ORF">SI7747_13016218</name>
</gene>
<keyword evidence="3" id="KW-0238">DNA-binding</keyword>
<proteinExistence type="predicted"/>
<dbReference type="Pfam" id="PF13837">
    <property type="entry name" value="Myb_DNA-bind_4"/>
    <property type="match status" value="1"/>
</dbReference>
<feature type="compositionally biased region" description="Basic and acidic residues" evidence="6">
    <location>
        <begin position="300"/>
        <end position="327"/>
    </location>
</feature>
<keyword evidence="2" id="KW-0805">Transcription regulation</keyword>
<name>A0A7I8JJ53_SPIIN</name>
<evidence type="ECO:0000256" key="3">
    <source>
        <dbReference type="ARBA" id="ARBA00023125"/>
    </source>
</evidence>
<dbReference type="Proteomes" id="UP001189122">
    <property type="component" value="Unassembled WGS sequence"/>
</dbReference>
<sequence length="498" mass="53656">MGFPRSSSSWQTVAAPPSSPSLPPTSPLFPAAEAAAPPPFPLPPPPPAATPPPPASPSPPPSPPADATPAAATAPAASFAPSLPHRSDDSAAVHHGHQFHLFQQEQQRRIHQQLVQLGLDHDSGPENSTSPTRIIAAASGGGGAGISPFLSGVDFKLGVNDSIEIHHIHPWTTREDSNIKEPFWRPLDIDYSNRNSKRCKEKQPDASNSASNFKLFSEFRGHLQAHQQQRRLRRGREPPQREQNQQTGSGSVLTGENPPAISTTPRADYGHNTETADQGSDSSTGEEAAQIQKPTRATVARKETAAAPAELHRSLHGRPSEKADGAPRRPPPQVPGDPRQERPGEDGPGGDVETAGGRQATSEAMAKAQDQALAPPGSRHRLLLGEDHWREPHLPTREQFHSPPQEETLIRKSPSMSTAQPAIVINPSRWPKAEVQALIQVRSNLESRFQEPGLKGPLWEEVSSAMAAMGYQRGDMSELLHTVNGARTTRPTKRTGLQ</sequence>
<dbReference type="PANTHER" id="PTHR21654:SF31">
    <property type="entry name" value="OS02G0104500 PROTEIN"/>
    <property type="match status" value="1"/>
</dbReference>
<feature type="region of interest" description="Disordered" evidence="6">
    <location>
        <begin position="223"/>
        <end position="376"/>
    </location>
</feature>
<feature type="region of interest" description="Disordered" evidence="6">
    <location>
        <begin position="394"/>
        <end position="418"/>
    </location>
</feature>
<keyword evidence="4" id="KW-0804">Transcription</keyword>
<dbReference type="CDD" id="cd12203">
    <property type="entry name" value="GT1"/>
    <property type="match status" value="1"/>
</dbReference>
<evidence type="ECO:0000256" key="4">
    <source>
        <dbReference type="ARBA" id="ARBA00023163"/>
    </source>
</evidence>
<dbReference type="GO" id="GO:0005634">
    <property type="term" value="C:nucleus"/>
    <property type="evidence" value="ECO:0007669"/>
    <property type="project" value="UniProtKB-SubCell"/>
</dbReference>
<evidence type="ECO:0000313" key="8">
    <source>
        <dbReference type="EMBL" id="CAA2630572.1"/>
    </source>
</evidence>
<organism evidence="8">
    <name type="scientific">Spirodela intermedia</name>
    <name type="common">Intermediate duckweed</name>
    <dbReference type="NCBI Taxonomy" id="51605"/>
    <lineage>
        <taxon>Eukaryota</taxon>
        <taxon>Viridiplantae</taxon>
        <taxon>Streptophyta</taxon>
        <taxon>Embryophyta</taxon>
        <taxon>Tracheophyta</taxon>
        <taxon>Spermatophyta</taxon>
        <taxon>Magnoliopsida</taxon>
        <taxon>Liliopsida</taxon>
        <taxon>Araceae</taxon>
        <taxon>Lemnoideae</taxon>
        <taxon>Spirodela</taxon>
    </lineage>
</organism>
<reference evidence="8 9" key="1">
    <citation type="submission" date="2019-12" db="EMBL/GenBank/DDBJ databases">
        <authorList>
            <person name="Scholz U."/>
            <person name="Mascher M."/>
            <person name="Fiebig A."/>
        </authorList>
    </citation>
    <scope>NUCLEOTIDE SEQUENCE</scope>
</reference>
<feature type="compositionally biased region" description="Low complexity" evidence="6">
    <location>
        <begin position="67"/>
        <end position="84"/>
    </location>
</feature>
<feature type="compositionally biased region" description="Polar residues" evidence="6">
    <location>
        <begin position="272"/>
        <end position="285"/>
    </location>
</feature>
<comment type="subcellular location">
    <subcellularLocation>
        <location evidence="1">Nucleus</location>
    </subcellularLocation>
</comment>
<dbReference type="AlphaFoldDB" id="A0A7I8JJ53"/>
<protein>
    <recommendedName>
        <fullName evidence="7">Myb/SANT-like DNA-binding domain-containing protein</fullName>
    </recommendedName>
</protein>
<dbReference type="EMBL" id="CACRZD030000013">
    <property type="protein sequence ID" value="CAA6669815.1"/>
    <property type="molecule type" value="Genomic_DNA"/>
</dbReference>
<dbReference type="PANTHER" id="PTHR21654">
    <property type="entry name" value="FI21293P1"/>
    <property type="match status" value="1"/>
</dbReference>
<feature type="region of interest" description="Disordered" evidence="6">
    <location>
        <begin position="1"/>
        <end position="90"/>
    </location>
</feature>
<keyword evidence="9" id="KW-1185">Reference proteome</keyword>
<evidence type="ECO:0000313" key="9">
    <source>
        <dbReference type="Proteomes" id="UP001189122"/>
    </source>
</evidence>
<feature type="compositionally biased region" description="Polar residues" evidence="6">
    <location>
        <begin position="1"/>
        <end position="12"/>
    </location>
</feature>
<feature type="compositionally biased region" description="Pro residues" evidence="6">
    <location>
        <begin position="17"/>
        <end position="27"/>
    </location>
</feature>
<feature type="compositionally biased region" description="Pro residues" evidence="6">
    <location>
        <begin position="36"/>
        <end position="66"/>
    </location>
</feature>
<dbReference type="GO" id="GO:0003677">
    <property type="term" value="F:DNA binding"/>
    <property type="evidence" value="ECO:0007669"/>
    <property type="project" value="UniProtKB-KW"/>
</dbReference>
<keyword evidence="5" id="KW-0539">Nucleus</keyword>
<accession>A0A7I8JJ53</accession>
<evidence type="ECO:0000256" key="5">
    <source>
        <dbReference type="ARBA" id="ARBA00023242"/>
    </source>
</evidence>
<evidence type="ECO:0000259" key="7">
    <source>
        <dbReference type="Pfam" id="PF13837"/>
    </source>
</evidence>
<evidence type="ECO:0000256" key="6">
    <source>
        <dbReference type="SAM" id="MobiDB-lite"/>
    </source>
</evidence>
<dbReference type="InterPro" id="IPR044822">
    <property type="entry name" value="Myb_DNA-bind_4"/>
</dbReference>
<dbReference type="EMBL" id="LR743600">
    <property type="protein sequence ID" value="CAA2630572.1"/>
    <property type="molecule type" value="Genomic_DNA"/>
</dbReference>
<dbReference type="Gene3D" id="1.10.10.60">
    <property type="entry name" value="Homeodomain-like"/>
    <property type="match status" value="1"/>
</dbReference>
<evidence type="ECO:0000256" key="2">
    <source>
        <dbReference type="ARBA" id="ARBA00023015"/>
    </source>
</evidence>
<feature type="domain" description="Myb/SANT-like DNA-binding" evidence="7">
    <location>
        <begin position="428"/>
        <end position="474"/>
    </location>
</feature>
<dbReference type="GO" id="GO:0006355">
    <property type="term" value="P:regulation of DNA-templated transcription"/>
    <property type="evidence" value="ECO:0007669"/>
    <property type="project" value="UniProtKB-ARBA"/>
</dbReference>
<feature type="compositionally biased region" description="Polar residues" evidence="6">
    <location>
        <begin position="247"/>
        <end position="265"/>
    </location>
</feature>
<evidence type="ECO:0000256" key="1">
    <source>
        <dbReference type="ARBA" id="ARBA00004123"/>
    </source>
</evidence>